<dbReference type="Pfam" id="PF26355">
    <property type="entry name" value="HTH_VMAP-M9"/>
    <property type="match status" value="1"/>
</dbReference>
<proteinExistence type="predicted"/>
<dbReference type="RefSeq" id="WP_017710754.1">
    <property type="nucleotide sequence ID" value="NZ_KB235933.1"/>
</dbReference>
<dbReference type="Gene3D" id="3.40.50.300">
    <property type="entry name" value="P-loop containing nucleotide triphosphate hydrolases"/>
    <property type="match status" value="1"/>
</dbReference>
<reference evidence="2" key="1">
    <citation type="submission" date="2012-04" db="EMBL/GenBank/DDBJ databases">
        <authorList>
            <person name="Borisov I.G."/>
            <person name="Ivanikova N.V."/>
            <person name="Pinevich A.V."/>
        </authorList>
    </citation>
    <scope>NUCLEOTIDE SEQUENCE</scope>
    <source>
        <strain evidence="2">CALU 1027</strain>
    </source>
</reference>
<accession>A0A0M2PY12</accession>
<protein>
    <recommendedName>
        <fullName evidence="1">vWA-MoxR associated protein N-terminal HTH domain-containing protein</fullName>
    </recommendedName>
</protein>
<evidence type="ECO:0000313" key="3">
    <source>
        <dbReference type="Proteomes" id="UP000034681"/>
    </source>
</evidence>
<organism evidence="2 3">
    <name type="scientific">Prochlorothrix hollandica PCC 9006 = CALU 1027</name>
    <dbReference type="NCBI Taxonomy" id="317619"/>
    <lineage>
        <taxon>Bacteria</taxon>
        <taxon>Bacillati</taxon>
        <taxon>Cyanobacteriota</taxon>
        <taxon>Cyanophyceae</taxon>
        <taxon>Prochlorotrichales</taxon>
        <taxon>Prochlorotrichaceae</taxon>
        <taxon>Prochlorothrix</taxon>
    </lineage>
</organism>
<dbReference type="OrthoDB" id="507628at2"/>
<dbReference type="eggNOG" id="COG1672">
    <property type="taxonomic scope" value="Bacteria"/>
</dbReference>
<keyword evidence="3" id="KW-1185">Reference proteome</keyword>
<dbReference type="SUPFAM" id="SSF52540">
    <property type="entry name" value="P-loop containing nucleoside triphosphate hydrolases"/>
    <property type="match status" value="1"/>
</dbReference>
<dbReference type="EMBL" id="AJTX02000004">
    <property type="protein sequence ID" value="KKI99563.1"/>
    <property type="molecule type" value="Genomic_DNA"/>
</dbReference>
<name>A0A0M2PY12_PROHO</name>
<evidence type="ECO:0000313" key="2">
    <source>
        <dbReference type="EMBL" id="KKI99563.1"/>
    </source>
</evidence>
<dbReference type="Proteomes" id="UP000034681">
    <property type="component" value="Unassembled WGS sequence"/>
</dbReference>
<gene>
    <name evidence="2" type="ORF">PROH_06425</name>
</gene>
<dbReference type="InterPro" id="IPR027417">
    <property type="entry name" value="P-loop_NTPase"/>
</dbReference>
<evidence type="ECO:0000259" key="1">
    <source>
        <dbReference type="Pfam" id="PF26355"/>
    </source>
</evidence>
<sequence length="480" mass="54213">MDARDRDGPDRDGREADFTWGQARDFANQLIQAHSGKHLTDLEIKVLQGSWQNHTYEAMAEQYTYGAGYLNRDVGNALWKKLSQALGEKVSKTNFREALRRAWWQQGRSVPSVPPSVPPSVRPSVLPMTPPLPAVPLAETPFAEGPVAPQSPFYVVRSQVEDLGLRSLLKPGALVRVKAPSLMGKTSFLYYLLQGVQLQGYATIYLDLGSIDRDILTDLGKLLRWLCARVSRQLKIPNRLEEFWDSDIFGSNDNCTAYFEEYLLQEVPQPVVLGLDNVDRLFPHGAVVEDFFGLLRSWHERARISTLWQQLRLVLMHSTDVYIPLDYNQSPFNTGVPIELVEFSPDQIQALALLHHCSLDRPALAQLMAAIGGHPYLVRRALYELGTGSQTLGQLLATAATETGIYGAHLRRQWLLLQQNPALWQALIQVVQGTEPVSLSPLTLYKLHSMGLIHRHNNRVMPRCTVYRDYFRSMHRADSP</sequence>
<feature type="domain" description="vWA-MoxR associated protein N-terminal HTH" evidence="1">
    <location>
        <begin position="19"/>
        <end position="101"/>
    </location>
</feature>
<dbReference type="STRING" id="317619.GCA_000332315_00029"/>
<dbReference type="InterPro" id="IPR058651">
    <property type="entry name" value="HTH_VMAP-M9"/>
</dbReference>
<dbReference type="AlphaFoldDB" id="A0A0M2PY12"/>
<dbReference type="Pfam" id="PF14516">
    <property type="entry name" value="AAA_35"/>
    <property type="match status" value="1"/>
</dbReference>
<comment type="caution">
    <text evidence="2">The sequence shown here is derived from an EMBL/GenBank/DDBJ whole genome shotgun (WGS) entry which is preliminary data.</text>
</comment>